<feature type="region of interest" description="Disordered" evidence="5">
    <location>
        <begin position="513"/>
        <end position="534"/>
    </location>
</feature>
<evidence type="ECO:0000256" key="3">
    <source>
        <dbReference type="ARBA" id="ARBA00022989"/>
    </source>
</evidence>
<feature type="transmembrane region" description="Helical" evidence="6">
    <location>
        <begin position="120"/>
        <end position="140"/>
    </location>
</feature>
<dbReference type="InterPro" id="IPR011701">
    <property type="entry name" value="MFS"/>
</dbReference>
<dbReference type="EMBL" id="JAUEPS010000001">
    <property type="protein sequence ID" value="KAK0469674.1"/>
    <property type="molecule type" value="Genomic_DNA"/>
</dbReference>
<feature type="transmembrane region" description="Helical" evidence="6">
    <location>
        <begin position="304"/>
        <end position="323"/>
    </location>
</feature>
<proteinExistence type="predicted"/>
<evidence type="ECO:0000256" key="2">
    <source>
        <dbReference type="ARBA" id="ARBA00022692"/>
    </source>
</evidence>
<keyword evidence="3 6" id="KW-1133">Transmembrane helix</keyword>
<dbReference type="Pfam" id="PF07690">
    <property type="entry name" value="MFS_1"/>
    <property type="match status" value="1"/>
</dbReference>
<accession>A0AA39NPW3</accession>
<feature type="transmembrane region" description="Helical" evidence="6">
    <location>
        <begin position="479"/>
        <end position="502"/>
    </location>
</feature>
<dbReference type="GO" id="GO:0022857">
    <property type="term" value="F:transmembrane transporter activity"/>
    <property type="evidence" value="ECO:0007669"/>
    <property type="project" value="InterPro"/>
</dbReference>
<dbReference type="InterPro" id="IPR036259">
    <property type="entry name" value="MFS_trans_sf"/>
</dbReference>
<name>A0AA39NPW3_ARMTA</name>
<dbReference type="PANTHER" id="PTHR23507">
    <property type="entry name" value="ZGC:174356"/>
    <property type="match status" value="1"/>
</dbReference>
<feature type="transmembrane region" description="Helical" evidence="6">
    <location>
        <begin position="449"/>
        <end position="473"/>
    </location>
</feature>
<reference evidence="7" key="1">
    <citation type="submission" date="2023-06" db="EMBL/GenBank/DDBJ databases">
        <authorList>
            <consortium name="Lawrence Berkeley National Laboratory"/>
            <person name="Ahrendt S."/>
            <person name="Sahu N."/>
            <person name="Indic B."/>
            <person name="Wong-Bajracharya J."/>
            <person name="Merenyi Z."/>
            <person name="Ke H.-M."/>
            <person name="Monk M."/>
            <person name="Kocsube S."/>
            <person name="Drula E."/>
            <person name="Lipzen A."/>
            <person name="Balint B."/>
            <person name="Henrissat B."/>
            <person name="Andreopoulos B."/>
            <person name="Martin F.M."/>
            <person name="Harder C.B."/>
            <person name="Rigling D."/>
            <person name="Ford K.L."/>
            <person name="Foster G.D."/>
            <person name="Pangilinan J."/>
            <person name="Papanicolaou A."/>
            <person name="Barry K."/>
            <person name="LaButti K."/>
            <person name="Viragh M."/>
            <person name="Koriabine M."/>
            <person name="Yan M."/>
            <person name="Riley R."/>
            <person name="Champramary S."/>
            <person name="Plett K.L."/>
            <person name="Tsai I.J."/>
            <person name="Slot J."/>
            <person name="Sipos G."/>
            <person name="Plett J."/>
            <person name="Nagy L.G."/>
            <person name="Grigoriev I.V."/>
        </authorList>
    </citation>
    <scope>NUCLEOTIDE SEQUENCE</scope>
    <source>
        <strain evidence="7">CCBAS 213</strain>
    </source>
</reference>
<feature type="transmembrane region" description="Helical" evidence="6">
    <location>
        <begin position="343"/>
        <end position="367"/>
    </location>
</feature>
<dbReference type="SUPFAM" id="SSF103473">
    <property type="entry name" value="MFS general substrate transporter"/>
    <property type="match status" value="1"/>
</dbReference>
<keyword evidence="4 6" id="KW-0472">Membrane</keyword>
<keyword evidence="2 6" id="KW-0812">Transmembrane</keyword>
<feature type="transmembrane region" description="Helical" evidence="6">
    <location>
        <begin position="222"/>
        <end position="241"/>
    </location>
</feature>
<dbReference type="Proteomes" id="UP001175211">
    <property type="component" value="Unassembled WGS sequence"/>
</dbReference>
<dbReference type="AlphaFoldDB" id="A0AA39NPW3"/>
<dbReference type="GO" id="GO:0016020">
    <property type="term" value="C:membrane"/>
    <property type="evidence" value="ECO:0007669"/>
    <property type="project" value="UniProtKB-SubCell"/>
</dbReference>
<comment type="caution">
    <text evidence="7">The sequence shown here is derived from an EMBL/GenBank/DDBJ whole genome shotgun (WGS) entry which is preliminary data.</text>
</comment>
<feature type="transmembrane region" description="Helical" evidence="6">
    <location>
        <begin position="196"/>
        <end position="216"/>
    </location>
</feature>
<dbReference type="PANTHER" id="PTHR23507:SF1">
    <property type="entry name" value="FI18259P1-RELATED"/>
    <property type="match status" value="1"/>
</dbReference>
<evidence type="ECO:0000313" key="8">
    <source>
        <dbReference type="Proteomes" id="UP001175211"/>
    </source>
</evidence>
<gene>
    <name evidence="7" type="ORF">EV420DRAFT_56329</name>
</gene>
<evidence type="ECO:0000256" key="1">
    <source>
        <dbReference type="ARBA" id="ARBA00004141"/>
    </source>
</evidence>
<dbReference type="Gene3D" id="1.20.1250.20">
    <property type="entry name" value="MFS general substrate transporter like domains"/>
    <property type="match status" value="1"/>
</dbReference>
<protein>
    <submittedName>
        <fullName evidence="7">Major facilitator superfamily domain-containing protein</fullName>
    </submittedName>
</protein>
<keyword evidence="8" id="KW-1185">Reference proteome</keyword>
<evidence type="ECO:0000256" key="5">
    <source>
        <dbReference type="SAM" id="MobiDB-lite"/>
    </source>
</evidence>
<evidence type="ECO:0000256" key="4">
    <source>
        <dbReference type="ARBA" id="ARBA00023136"/>
    </source>
</evidence>
<evidence type="ECO:0000313" key="7">
    <source>
        <dbReference type="EMBL" id="KAK0469674.1"/>
    </source>
</evidence>
<feature type="transmembrane region" description="Helical" evidence="6">
    <location>
        <begin position="152"/>
        <end position="176"/>
    </location>
</feature>
<dbReference type="RefSeq" id="XP_060339467.1">
    <property type="nucleotide sequence ID" value="XM_060482598.1"/>
</dbReference>
<evidence type="ECO:0000256" key="6">
    <source>
        <dbReference type="SAM" id="Phobius"/>
    </source>
</evidence>
<organism evidence="7 8">
    <name type="scientific">Armillaria tabescens</name>
    <name type="common">Ringless honey mushroom</name>
    <name type="synonym">Agaricus tabescens</name>
    <dbReference type="NCBI Taxonomy" id="1929756"/>
    <lineage>
        <taxon>Eukaryota</taxon>
        <taxon>Fungi</taxon>
        <taxon>Dikarya</taxon>
        <taxon>Basidiomycota</taxon>
        <taxon>Agaricomycotina</taxon>
        <taxon>Agaricomycetes</taxon>
        <taxon>Agaricomycetidae</taxon>
        <taxon>Agaricales</taxon>
        <taxon>Marasmiineae</taxon>
        <taxon>Physalacriaceae</taxon>
        <taxon>Desarmillaria</taxon>
    </lineage>
</organism>
<dbReference type="GeneID" id="85366146"/>
<sequence>MPFLWFQSLQGIPLIPQHRRRQWKANPYWLVPVVMLASMARGLTMAPRIQVYTDIACRAIADPFPSSGALENSVDCSSSPAAQSRAAAIQASITTVMSVLSATTTGPWSRLGDSVGRKPILFANLIGAMSLELVFLLVSMPNTIFYNYAEQFLMLGFIIDGLVGGLSAFNGIYHAYISDCTEHGSRSKIFSTIQGLVFIGLAAGPSFGGIITSLFTNNTYDLFYVSVFLLAALQCYLVFLCPESLQKNNQTADDTHIPTLSQLRLKRLSLASIKPHLAKLIKALLSPISMFAPRTRVGRASRDYNLTLVGLGLFLYLISIGIYQIKYLYAKHVYSWSSSELGFYMSLLWISRAINLLVIIPVIVAYFKPKAGSEGFSIYSEMHFDKRLAQCSFAVDGLADALVAITPASAPLFTALSCLNSFTSGGNPAAHSLGAVCLHASGHSSEAGALFGAMAVLSAIAHTISPTIYAVTYGSTVAYFPKAIFCLAATILATVVFLLSLVRTTGDLAAPYTMLSSEDEPGPSNSDGDHRTLS</sequence>
<comment type="subcellular location">
    <subcellularLocation>
        <location evidence="1">Membrane</location>
        <topology evidence="1">Multi-pass membrane protein</topology>
    </subcellularLocation>
</comment>